<dbReference type="OrthoDB" id="5062850at2759"/>
<proteinExistence type="predicted"/>
<dbReference type="AlphaFoldDB" id="T0LUB5"/>
<evidence type="ECO:0000313" key="3">
    <source>
        <dbReference type="Proteomes" id="UP000015530"/>
    </source>
</evidence>
<evidence type="ECO:0000313" key="2">
    <source>
        <dbReference type="EMBL" id="EQB51855.1"/>
    </source>
</evidence>
<organism evidence="2 3">
    <name type="scientific">Colletotrichum gloeosporioides (strain Cg-14)</name>
    <name type="common">Anthracnose fungus</name>
    <name type="synonym">Glomerella cingulata</name>
    <dbReference type="NCBI Taxonomy" id="1237896"/>
    <lineage>
        <taxon>Eukaryota</taxon>
        <taxon>Fungi</taxon>
        <taxon>Dikarya</taxon>
        <taxon>Ascomycota</taxon>
        <taxon>Pezizomycotina</taxon>
        <taxon>Sordariomycetes</taxon>
        <taxon>Hypocreomycetidae</taxon>
        <taxon>Glomerellales</taxon>
        <taxon>Glomerellaceae</taxon>
        <taxon>Colletotrichum</taxon>
        <taxon>Colletotrichum gloeosporioides species complex</taxon>
    </lineage>
</organism>
<sequence>MHHRFRSSSFLLSSLAKADSLPPRSLLRRSDVCAVSSARRGGPEASVSSRRYNVFRPAAQSRRGKSPAAVSHTLDIFALPDLPTFKRLGRLGYLEEAWSPRVWEEDVRNRLEASFEAAVEFLCHGHENPFGHAKSHTIEFAPSSRHLPDYPSLQINVMPHFFDLPREVRDLIYGQYVICDGGYVLDFESNTLKCANGDNIDLAFMLTCKAVANELRTVPFSTNTLNFSTICSDKHRVTAGRFGDLVMRISKQLGEKLHNIYPDNLSVPDDVWEELTRNHPRFAPYLGMIKGRANKWWTNDQGKLRQHSDWRNVSPTGCCGETPSVFRDFSRAAMQTILAHKDRFSPGQFSNFQNGVFVLGEERRNDGPYPAHLERLAGLNPDPWEIPTRQRVDDMMNLIRNLEAERMDAERKARRERVDREYGLDTSLIKYHYSAAAEYPTQRRTIGSRIL</sequence>
<dbReference type="EMBL" id="AMYD01001728">
    <property type="protein sequence ID" value="EQB51855.1"/>
    <property type="molecule type" value="Genomic_DNA"/>
</dbReference>
<feature type="coiled-coil region" evidence="1">
    <location>
        <begin position="392"/>
        <end position="419"/>
    </location>
</feature>
<name>T0LUB5_COLGC</name>
<accession>T0LUB5</accession>
<reference evidence="3" key="1">
    <citation type="journal article" date="2013" name="Mol. Plant Microbe Interact.">
        <title>Global aspects of pacC regulation of pathogenicity genes in Colletotrichum gloeosporioides as revealed by transcriptome analysis.</title>
        <authorList>
            <person name="Alkan N."/>
            <person name="Meng X."/>
            <person name="Friedlander G."/>
            <person name="Reuveni E."/>
            <person name="Sukno S."/>
            <person name="Sherman A."/>
            <person name="Thon M."/>
            <person name="Fluhr R."/>
            <person name="Prusky D."/>
        </authorList>
    </citation>
    <scope>NUCLEOTIDE SEQUENCE [LARGE SCALE GENOMIC DNA]</scope>
    <source>
        <strain evidence="3">Cg-14</strain>
    </source>
</reference>
<protein>
    <submittedName>
        <fullName evidence="2">Uncharacterized protein</fullName>
    </submittedName>
</protein>
<gene>
    <name evidence="2" type="ORF">CGLO_08560</name>
</gene>
<keyword evidence="1" id="KW-0175">Coiled coil</keyword>
<comment type="caution">
    <text evidence="2">The sequence shown here is derived from an EMBL/GenBank/DDBJ whole genome shotgun (WGS) entry which is preliminary data.</text>
</comment>
<dbReference type="HOGENOM" id="CLU_606916_0_0_1"/>
<dbReference type="Proteomes" id="UP000015530">
    <property type="component" value="Unassembled WGS sequence"/>
</dbReference>
<evidence type="ECO:0000256" key="1">
    <source>
        <dbReference type="SAM" id="Coils"/>
    </source>
</evidence>